<keyword evidence="3" id="KW-0808">Transferase</keyword>
<dbReference type="EMBL" id="VJOY01000011">
    <property type="protein sequence ID" value="TRX73781.1"/>
    <property type="molecule type" value="Genomic_DNA"/>
</dbReference>
<evidence type="ECO:0000259" key="2">
    <source>
        <dbReference type="Pfam" id="PF13579"/>
    </source>
</evidence>
<dbReference type="PANTHER" id="PTHR45947:SF3">
    <property type="entry name" value="SULFOQUINOVOSYL TRANSFERASE SQD2"/>
    <property type="match status" value="1"/>
</dbReference>
<comment type="caution">
    <text evidence="3">The sequence shown here is derived from an EMBL/GenBank/DDBJ whole genome shotgun (WGS) entry which is preliminary data.</text>
</comment>
<dbReference type="RefSeq" id="WP_143489241.1">
    <property type="nucleotide sequence ID" value="NZ_VJOY01000011.1"/>
</dbReference>
<evidence type="ECO:0000259" key="1">
    <source>
        <dbReference type="Pfam" id="PF00534"/>
    </source>
</evidence>
<gene>
    <name evidence="3" type="ORF">FM069_15320</name>
</gene>
<accession>A0A553GW97</accession>
<dbReference type="GO" id="GO:0016758">
    <property type="term" value="F:hexosyltransferase activity"/>
    <property type="evidence" value="ECO:0007669"/>
    <property type="project" value="TreeGrafter"/>
</dbReference>
<dbReference type="Pfam" id="PF00534">
    <property type="entry name" value="Glycos_transf_1"/>
    <property type="match status" value="1"/>
</dbReference>
<dbReference type="OrthoDB" id="9764577at2"/>
<dbReference type="InterPro" id="IPR001296">
    <property type="entry name" value="Glyco_trans_1"/>
</dbReference>
<dbReference type="InterPro" id="IPR028098">
    <property type="entry name" value="Glyco_trans_4-like_N"/>
</dbReference>
<dbReference type="Gene3D" id="3.40.50.2000">
    <property type="entry name" value="Glycogen Phosphorylase B"/>
    <property type="match status" value="2"/>
</dbReference>
<feature type="domain" description="Glycosyltransferase subfamily 4-like N-terminal" evidence="2">
    <location>
        <begin position="16"/>
        <end position="175"/>
    </location>
</feature>
<keyword evidence="4" id="KW-1185">Reference proteome</keyword>
<organism evidence="3 4">
    <name type="scientific">Pseudomonas mangiferae</name>
    <dbReference type="NCBI Taxonomy" id="2593654"/>
    <lineage>
        <taxon>Bacteria</taxon>
        <taxon>Pseudomonadati</taxon>
        <taxon>Pseudomonadota</taxon>
        <taxon>Gammaproteobacteria</taxon>
        <taxon>Pseudomonadales</taxon>
        <taxon>Pseudomonadaceae</taxon>
        <taxon>Pseudomonas</taxon>
    </lineage>
</organism>
<protein>
    <submittedName>
        <fullName evidence="3">Glycosyltransferase</fullName>
    </submittedName>
</protein>
<dbReference type="PANTHER" id="PTHR45947">
    <property type="entry name" value="SULFOQUINOVOSYL TRANSFERASE SQD2"/>
    <property type="match status" value="1"/>
</dbReference>
<dbReference type="InterPro" id="IPR050194">
    <property type="entry name" value="Glycosyltransferase_grp1"/>
</dbReference>
<dbReference type="AlphaFoldDB" id="A0A553GW97"/>
<proteinExistence type="predicted"/>
<name>A0A553GW97_9PSED</name>
<sequence length="380" mass="41825">MNILFVCDAIDPSQGGGTAERTFQMARALHRAGAHCMLFATDVGLGERRRTELQGIETLLVPSLSRRFFLPRVAPWRVAALVRRADVVQITGHWSWLGALAGTLAMLQGKPYVYCPAGSLRIFGRSARIKQLYNRLVGRRLVRRAACCITTTEQEREQFHVYGVPDDRIVLVPNGVDDELADAPQPRRARERYGLGDEPLLLFLGRLSPIKGPDLLLDAFAALRNRHPRARLLLAGPDSGQGAELRQQVERLGLEASVGFTGHLEAREKFDLLAAADLLAIPSRHEVMSLVVLEAGLVGTPALLTDQCGFDDVERVGAGRVVAANADALARGLEDLLDAAPSLPQRGERLRQLVLERYTWKSLTRQCLELFAQLTGKPIP</sequence>
<dbReference type="Proteomes" id="UP000315235">
    <property type="component" value="Unassembled WGS sequence"/>
</dbReference>
<evidence type="ECO:0000313" key="4">
    <source>
        <dbReference type="Proteomes" id="UP000315235"/>
    </source>
</evidence>
<dbReference type="SUPFAM" id="SSF53756">
    <property type="entry name" value="UDP-Glycosyltransferase/glycogen phosphorylase"/>
    <property type="match status" value="1"/>
</dbReference>
<dbReference type="Pfam" id="PF13579">
    <property type="entry name" value="Glyco_trans_4_4"/>
    <property type="match status" value="1"/>
</dbReference>
<feature type="domain" description="Glycosyl transferase family 1" evidence="1">
    <location>
        <begin position="191"/>
        <end position="340"/>
    </location>
</feature>
<reference evidence="3 4" key="1">
    <citation type="submission" date="2019-07" db="EMBL/GenBank/DDBJ databases">
        <title>Pseudomonas mangiferae sp. nov., isolated from bark of mango tree in Thailand.</title>
        <authorList>
            <person name="Srisuk N."/>
            <person name="Anurat P."/>
        </authorList>
    </citation>
    <scope>NUCLEOTIDE SEQUENCE [LARGE SCALE GENOMIC DNA]</scope>
    <source>
        <strain evidence="3 4">DMKU_BBB3-04</strain>
    </source>
</reference>
<evidence type="ECO:0000313" key="3">
    <source>
        <dbReference type="EMBL" id="TRX73781.1"/>
    </source>
</evidence>